<dbReference type="InterPro" id="IPR001647">
    <property type="entry name" value="HTH_TetR"/>
</dbReference>
<evidence type="ECO:0000256" key="4">
    <source>
        <dbReference type="PROSITE-ProRule" id="PRU00335"/>
    </source>
</evidence>
<name>A0A318KUA1_9NEIS</name>
<evidence type="ECO:0000256" key="3">
    <source>
        <dbReference type="ARBA" id="ARBA00023163"/>
    </source>
</evidence>
<dbReference type="PANTHER" id="PTHR30055:SF220">
    <property type="entry name" value="TETR-FAMILY REGULATORY PROTEIN"/>
    <property type="match status" value="1"/>
</dbReference>
<evidence type="ECO:0000256" key="2">
    <source>
        <dbReference type="ARBA" id="ARBA00023125"/>
    </source>
</evidence>
<evidence type="ECO:0000313" key="6">
    <source>
        <dbReference type="EMBL" id="PXX76803.1"/>
    </source>
</evidence>
<dbReference type="PANTHER" id="PTHR30055">
    <property type="entry name" value="HTH-TYPE TRANSCRIPTIONAL REGULATOR RUTR"/>
    <property type="match status" value="1"/>
</dbReference>
<reference evidence="6 7" key="1">
    <citation type="submission" date="2018-05" db="EMBL/GenBank/DDBJ databases">
        <title>Genomic Encyclopedia of Type Strains, Phase IV (KMG-IV): sequencing the most valuable type-strain genomes for metagenomic binning, comparative biology and taxonomic classification.</title>
        <authorList>
            <person name="Goeker M."/>
        </authorList>
    </citation>
    <scope>NUCLEOTIDE SEQUENCE [LARGE SCALE GENOMIC DNA]</scope>
    <source>
        <strain evidence="6 7">DSM 29661</strain>
    </source>
</reference>
<dbReference type="InterPro" id="IPR050109">
    <property type="entry name" value="HTH-type_TetR-like_transc_reg"/>
</dbReference>
<dbReference type="PRINTS" id="PR00455">
    <property type="entry name" value="HTHTETR"/>
</dbReference>
<sequence>MPSSGPRIPRKPAGRYHHGDLRRALIDASLELVRQRGPSGFTLAEICRAAGVSQAAPYRHFEGKDHVLAVAASEGYQLLHAAMAGIAREPNQLNETLERMARAYLNFAIRHPAHLAVMFSHCPGDHFGGLLKEPNHGGPDGLKNLPPPQNQTEEAILASWQAGQAGFQALTQAILTAAQGSPMAARINETTASHYSAAIWSMVHGLAMLLLERMIPPEWMQDDFKLAIELVVRPWINGLADMPTPVLSQMVNCPRLHMMGVQLPALADPAHPAG</sequence>
<dbReference type="Pfam" id="PF00440">
    <property type="entry name" value="TetR_N"/>
    <property type="match status" value="1"/>
</dbReference>
<dbReference type="Pfam" id="PF13305">
    <property type="entry name" value="TetR_C_33"/>
    <property type="match status" value="1"/>
</dbReference>
<keyword evidence="3" id="KW-0804">Transcription</keyword>
<dbReference type="GO" id="GO:0003700">
    <property type="term" value="F:DNA-binding transcription factor activity"/>
    <property type="evidence" value="ECO:0007669"/>
    <property type="project" value="TreeGrafter"/>
</dbReference>
<dbReference type="OrthoDB" id="8617654at2"/>
<keyword evidence="2 4" id="KW-0238">DNA-binding</keyword>
<proteinExistence type="predicted"/>
<protein>
    <submittedName>
        <fullName evidence="6">TetR family transcriptional regulator</fullName>
    </submittedName>
</protein>
<evidence type="ECO:0000313" key="7">
    <source>
        <dbReference type="Proteomes" id="UP000247555"/>
    </source>
</evidence>
<organism evidence="6 7">
    <name type="scientific">Rivihabitans pingtungensis</name>
    <dbReference type="NCBI Taxonomy" id="1054498"/>
    <lineage>
        <taxon>Bacteria</taxon>
        <taxon>Pseudomonadati</taxon>
        <taxon>Pseudomonadota</taxon>
        <taxon>Betaproteobacteria</taxon>
        <taxon>Neisseriales</taxon>
        <taxon>Aquaspirillaceae</taxon>
        <taxon>Rivihabitans</taxon>
    </lineage>
</organism>
<dbReference type="SUPFAM" id="SSF48498">
    <property type="entry name" value="Tetracyclin repressor-like, C-terminal domain"/>
    <property type="match status" value="1"/>
</dbReference>
<dbReference type="AlphaFoldDB" id="A0A318KUA1"/>
<dbReference type="EMBL" id="QJKI01000021">
    <property type="protein sequence ID" value="PXX76803.1"/>
    <property type="molecule type" value="Genomic_DNA"/>
</dbReference>
<gene>
    <name evidence="6" type="ORF">DFR34_12157</name>
</gene>
<dbReference type="Proteomes" id="UP000247555">
    <property type="component" value="Unassembled WGS sequence"/>
</dbReference>
<evidence type="ECO:0000259" key="5">
    <source>
        <dbReference type="PROSITE" id="PS50977"/>
    </source>
</evidence>
<dbReference type="InterPro" id="IPR025996">
    <property type="entry name" value="MT1864/Rv1816-like_C"/>
</dbReference>
<dbReference type="Gene3D" id="1.10.357.10">
    <property type="entry name" value="Tetracycline Repressor, domain 2"/>
    <property type="match status" value="1"/>
</dbReference>
<dbReference type="RefSeq" id="WP_158281830.1">
    <property type="nucleotide sequence ID" value="NZ_QJKI01000021.1"/>
</dbReference>
<feature type="domain" description="HTH tetR-type" evidence="5">
    <location>
        <begin position="19"/>
        <end position="79"/>
    </location>
</feature>
<accession>A0A318KUA1</accession>
<dbReference type="SUPFAM" id="SSF46689">
    <property type="entry name" value="Homeodomain-like"/>
    <property type="match status" value="1"/>
</dbReference>
<comment type="caution">
    <text evidence="6">The sequence shown here is derived from an EMBL/GenBank/DDBJ whole genome shotgun (WGS) entry which is preliminary data.</text>
</comment>
<keyword evidence="7" id="KW-1185">Reference proteome</keyword>
<keyword evidence="1" id="KW-0805">Transcription regulation</keyword>
<feature type="DNA-binding region" description="H-T-H motif" evidence="4">
    <location>
        <begin position="42"/>
        <end position="61"/>
    </location>
</feature>
<evidence type="ECO:0000256" key="1">
    <source>
        <dbReference type="ARBA" id="ARBA00023015"/>
    </source>
</evidence>
<dbReference type="PROSITE" id="PS50977">
    <property type="entry name" value="HTH_TETR_2"/>
    <property type="match status" value="1"/>
</dbReference>
<dbReference type="GO" id="GO:0000976">
    <property type="term" value="F:transcription cis-regulatory region binding"/>
    <property type="evidence" value="ECO:0007669"/>
    <property type="project" value="TreeGrafter"/>
</dbReference>
<dbReference type="InterPro" id="IPR009057">
    <property type="entry name" value="Homeodomain-like_sf"/>
</dbReference>
<dbReference type="InterPro" id="IPR036271">
    <property type="entry name" value="Tet_transcr_reg_TetR-rel_C_sf"/>
</dbReference>